<keyword evidence="1 2" id="KW-0732">Signal</keyword>
<dbReference type="InterPro" id="IPR008964">
    <property type="entry name" value="Invasin/intimin_cell_adhesion"/>
</dbReference>
<dbReference type="PROSITE" id="PS51820">
    <property type="entry name" value="PA14"/>
    <property type="match status" value="1"/>
</dbReference>
<dbReference type="PANTHER" id="PTHR46769:SF2">
    <property type="entry name" value="FIBROCYSTIN-L ISOFORM 2 PRECURSOR-RELATED"/>
    <property type="match status" value="1"/>
</dbReference>
<dbReference type="SUPFAM" id="SSF51445">
    <property type="entry name" value="(Trans)glycosidases"/>
    <property type="match status" value="1"/>
</dbReference>
<dbReference type="InterPro" id="IPR026444">
    <property type="entry name" value="Secre_tail"/>
</dbReference>
<keyword evidence="5" id="KW-1185">Reference proteome</keyword>
<dbReference type="SUPFAM" id="SSF56988">
    <property type="entry name" value="Anthrax protective antigen"/>
    <property type="match status" value="1"/>
</dbReference>
<dbReference type="SMART" id="SM00758">
    <property type="entry name" value="PA14"/>
    <property type="match status" value="1"/>
</dbReference>
<sequence length="1055" mass="113499">MAKFSGWMALLAFAVCFFLTTYVARAQSETRVSITAISPSLNTGQDYSPWLTDDLSRLVSNHWEPANFQYIDVTLSLAQRTNITRVRLYDFEGSFADNPASIYALNGTQRTLLGTFTGALYQQWVELKTTLPVAADAIIVRKYCNNIPQKIQVYGYAGGATATPAPNPAPGQTQATISFGALPAKTVGDAPFGLSATSNNTATPITFASSNTAVATVSNAGGQWQATVVGAGTTTITAAQAGNAAYLAAASVSQTLTVQAAPVTTPVPTTPTTLASGPRPIKFKQSLGVNAFEWDLEDPNKPWEVEATRLAGMKNFTGMRHYLDWERLESSEGSYTFNPTHSGGWNYDAMYQRLKAEGIEVLACIKTLPGWLLNTWPADQRDHENVPVRGGADFSKPASYREQARMAFQFAARYGNNPGVPRSLVTVNATPRWPGDGINEVKIGLNLIKYMECDNERDKWWKGAKAYQTPAQYAANLSAFYDGHKNTLGPGIGVKNADPTMQVVMAGLAKPDPEYVKGMVEWCRQNRGYRPDGSVNLCWDIINYHNYSNDAGTSQGGNSTRGAAPEVSDAAPVARSFVQMARQYCGSMPVWITETGFDTNQGSPFKAIAIGGRSVQETQADWILRTALLYPRYGVERVFLYQLYDDNPGSATQFATMGLLNADRTPRLATRYLTQANQLLGEYAFKESLSTNPVVDRYELNGQQAYALVVPDEKGRTVQYTLNLGTAAYADVYRPTSGNALAVQRVNLSNGQLSLLLTETPLFVVPAAGSTVGSTPPPATSPATCSATGTILREQWNNVGGAAVAAIPVLAAPASTSQLTQFESPRNLTDNYGARLRGYLCPPQTGAYTFWIAGDDNCELWLSPTDDPTQKVRIAAVTGHTNVREWNKYASQKSAAVTLTAGRRYYVEALHKEQGGDDHLAVAWQLPDGTLEGPIPGSRLSPYAGSGAGLAATANSALRGTGPAAAAPQTETFTVAPNPFTTASEITFRLQTAGHASIAVYDMQGRLVRQLFAGAVEAGATQRLALPAHGLPTGVYLVRLTTPAAVLNQRVVLAE</sequence>
<proteinExistence type="predicted"/>
<evidence type="ECO:0000313" key="4">
    <source>
        <dbReference type="EMBL" id="MBB6058782.1"/>
    </source>
</evidence>
<dbReference type="PANTHER" id="PTHR46769">
    <property type="entry name" value="POLYCYSTIC KIDNEY AND HEPATIC DISEASE 1 (AUTOSOMAL RECESSIVE)-LIKE 1"/>
    <property type="match status" value="1"/>
</dbReference>
<accession>A0A7W9SZI6</accession>
<dbReference type="Pfam" id="PF07691">
    <property type="entry name" value="PA14"/>
    <property type="match status" value="1"/>
</dbReference>
<evidence type="ECO:0000259" key="3">
    <source>
        <dbReference type="PROSITE" id="PS51820"/>
    </source>
</evidence>
<evidence type="ECO:0000313" key="5">
    <source>
        <dbReference type="Proteomes" id="UP000532746"/>
    </source>
</evidence>
<dbReference type="SUPFAM" id="SSF49373">
    <property type="entry name" value="Invasin/intimin cell-adhesion fragments"/>
    <property type="match status" value="1"/>
</dbReference>
<feature type="domain" description="PA14" evidence="3">
    <location>
        <begin position="786"/>
        <end position="939"/>
    </location>
</feature>
<dbReference type="InterPro" id="IPR052387">
    <property type="entry name" value="Fibrocystin"/>
</dbReference>
<evidence type="ECO:0000256" key="1">
    <source>
        <dbReference type="ARBA" id="ARBA00022729"/>
    </source>
</evidence>
<reference evidence="4 5" key="1">
    <citation type="submission" date="2020-08" db="EMBL/GenBank/DDBJ databases">
        <title>Genomic Encyclopedia of Type Strains, Phase IV (KMG-IV): sequencing the most valuable type-strain genomes for metagenomic binning, comparative biology and taxonomic classification.</title>
        <authorList>
            <person name="Goeker M."/>
        </authorList>
    </citation>
    <scope>NUCLEOTIDE SEQUENCE [LARGE SCALE GENOMIC DNA]</scope>
    <source>
        <strain evidence="4 5">DSM 26718</strain>
    </source>
</reference>
<name>A0A7W9SZI6_9BACT</name>
<dbReference type="Gene3D" id="3.20.20.80">
    <property type="entry name" value="Glycosidases"/>
    <property type="match status" value="1"/>
</dbReference>
<gene>
    <name evidence="4" type="ORF">HNQ93_001628</name>
</gene>
<dbReference type="InterPro" id="IPR011658">
    <property type="entry name" value="PA14_dom"/>
</dbReference>
<dbReference type="EMBL" id="JACHGG010000002">
    <property type="protein sequence ID" value="MBB6058782.1"/>
    <property type="molecule type" value="Genomic_DNA"/>
</dbReference>
<dbReference type="AlphaFoldDB" id="A0A7W9SZI6"/>
<comment type="caution">
    <text evidence="4">The sequence shown here is derived from an EMBL/GenBank/DDBJ whole genome shotgun (WGS) entry which is preliminary data.</text>
</comment>
<dbReference type="InterPro" id="IPR017853">
    <property type="entry name" value="GH"/>
</dbReference>
<dbReference type="RefSeq" id="WP_183403043.1">
    <property type="nucleotide sequence ID" value="NZ_JACHGG010000002.1"/>
</dbReference>
<dbReference type="NCBIfam" id="TIGR04183">
    <property type="entry name" value="Por_Secre_tail"/>
    <property type="match status" value="1"/>
</dbReference>
<feature type="signal peptide" evidence="2">
    <location>
        <begin position="1"/>
        <end position="26"/>
    </location>
</feature>
<organism evidence="4 5">
    <name type="scientific">Hymenobacter luteus</name>
    <dbReference type="NCBI Taxonomy" id="1411122"/>
    <lineage>
        <taxon>Bacteria</taxon>
        <taxon>Pseudomonadati</taxon>
        <taxon>Bacteroidota</taxon>
        <taxon>Cytophagia</taxon>
        <taxon>Cytophagales</taxon>
        <taxon>Hymenobacteraceae</taxon>
        <taxon>Hymenobacter</taxon>
    </lineage>
</organism>
<protein>
    <recommendedName>
        <fullName evidence="3">PA14 domain-containing protein</fullName>
    </recommendedName>
</protein>
<dbReference type="Gene3D" id="2.60.40.1080">
    <property type="match status" value="1"/>
</dbReference>
<dbReference type="InterPro" id="IPR037524">
    <property type="entry name" value="PA14/GLEYA"/>
</dbReference>
<dbReference type="Gene3D" id="2.60.120.1560">
    <property type="match status" value="1"/>
</dbReference>
<feature type="chain" id="PRO_5031163757" description="PA14 domain-containing protein" evidence="2">
    <location>
        <begin position="27"/>
        <end position="1055"/>
    </location>
</feature>
<dbReference type="Proteomes" id="UP000532746">
    <property type="component" value="Unassembled WGS sequence"/>
</dbReference>
<evidence type="ECO:0000256" key="2">
    <source>
        <dbReference type="SAM" id="SignalP"/>
    </source>
</evidence>